<keyword evidence="2" id="KW-1185">Reference proteome</keyword>
<gene>
    <name evidence="1" type="ORF">H8716_02155</name>
</gene>
<proteinExistence type="predicted"/>
<dbReference type="Proteomes" id="UP000657421">
    <property type="component" value="Unassembled WGS sequence"/>
</dbReference>
<evidence type="ECO:0000313" key="2">
    <source>
        <dbReference type="Proteomes" id="UP000657421"/>
    </source>
</evidence>
<dbReference type="RefSeq" id="WP_249306888.1">
    <property type="nucleotide sequence ID" value="NZ_JACRSZ010000001.1"/>
</dbReference>
<dbReference type="Pfam" id="PF05402">
    <property type="entry name" value="PqqD"/>
    <property type="match status" value="1"/>
</dbReference>
<dbReference type="Gene3D" id="1.10.10.1150">
    <property type="entry name" value="Coenzyme PQQ synthesis protein D (PqqD)"/>
    <property type="match status" value="1"/>
</dbReference>
<dbReference type="EMBL" id="JACRSZ010000001">
    <property type="protein sequence ID" value="MBC8571894.1"/>
    <property type="molecule type" value="Genomic_DNA"/>
</dbReference>
<protein>
    <submittedName>
        <fullName evidence="1">PqqD family protein</fullName>
    </submittedName>
</protein>
<sequence>MKKAEGYIMKRLEDEYIILPYGKKTEEVREVVTLSETAGFIYENAEQAENIEQLAELVGKEFGVDASLVYIDVSEVVETLQKKGILL</sequence>
<comment type="caution">
    <text evidence="1">The sequence shown here is derived from an EMBL/GenBank/DDBJ whole genome shotgun (WGS) entry which is preliminary data.</text>
</comment>
<dbReference type="InterPro" id="IPR008792">
    <property type="entry name" value="PQQD"/>
</dbReference>
<accession>A0ABR7N663</accession>
<reference evidence="1 2" key="1">
    <citation type="submission" date="2020-08" db="EMBL/GenBank/DDBJ databases">
        <title>Genome public.</title>
        <authorList>
            <person name="Liu C."/>
            <person name="Sun Q."/>
        </authorList>
    </citation>
    <scope>NUCLEOTIDE SEQUENCE [LARGE SCALE GENOMIC DNA]</scope>
    <source>
        <strain evidence="1 2">NSJ-46</strain>
    </source>
</reference>
<name>A0ABR7N663_9FIRM</name>
<organism evidence="1 2">
    <name type="scientific">Jingyaoa shaoxingensis</name>
    <dbReference type="NCBI Taxonomy" id="2763671"/>
    <lineage>
        <taxon>Bacteria</taxon>
        <taxon>Bacillati</taxon>
        <taxon>Bacillota</taxon>
        <taxon>Clostridia</taxon>
        <taxon>Lachnospirales</taxon>
        <taxon>Lachnospiraceae</taxon>
        <taxon>Jingyaoa</taxon>
    </lineage>
</organism>
<dbReference type="InterPro" id="IPR041881">
    <property type="entry name" value="PqqD_sf"/>
</dbReference>
<evidence type="ECO:0000313" key="1">
    <source>
        <dbReference type="EMBL" id="MBC8571894.1"/>
    </source>
</evidence>